<reference evidence="1 2" key="1">
    <citation type="submission" date="2021-02" db="EMBL/GenBank/DDBJ databases">
        <title>Nitrogen-fixing ability and nitrogen fixation related genes of thermophilic fermentative bacteria in the genus Caldicellulosiruptor.</title>
        <authorList>
            <person name="Chen Y."/>
            <person name="Nishihara A."/>
            <person name="Haruta S."/>
        </authorList>
    </citation>
    <scope>NUCLEOTIDE SEQUENCE [LARGE SCALE GENOMIC DNA]</scope>
    <source>
        <strain evidence="1 2">YA01</strain>
    </source>
</reference>
<evidence type="ECO:0000313" key="2">
    <source>
        <dbReference type="Proteomes" id="UP000663623"/>
    </source>
</evidence>
<keyword evidence="2" id="KW-1185">Reference proteome</keyword>
<dbReference type="EMBL" id="AP024480">
    <property type="protein sequence ID" value="BCS80611.1"/>
    <property type="molecule type" value="Genomic_DNA"/>
</dbReference>
<protein>
    <recommendedName>
        <fullName evidence="3">HicB family protein</fullName>
    </recommendedName>
</protein>
<accession>A0ABN6E5G7</accession>
<name>A0ABN6E5G7_9FIRM</name>
<sequence length="60" mass="7106">MLIEVWMPLVRHKMDNKAVKKTLTIPQWLNILAEKNNINFSQVLQEALKEKLGINDYNRN</sequence>
<proteinExistence type="predicted"/>
<dbReference type="Proteomes" id="UP000663623">
    <property type="component" value="Chromosome"/>
</dbReference>
<evidence type="ECO:0000313" key="1">
    <source>
        <dbReference type="EMBL" id="BCS80611.1"/>
    </source>
</evidence>
<organism evidence="1 2">
    <name type="scientific">Caldicellulosiruptor diazotrophicus</name>
    <dbReference type="NCBI Taxonomy" id="2806205"/>
    <lineage>
        <taxon>Bacteria</taxon>
        <taxon>Bacillati</taxon>
        <taxon>Bacillota</taxon>
        <taxon>Bacillota incertae sedis</taxon>
        <taxon>Caldicellulosiruptorales</taxon>
        <taxon>Caldicellulosiruptoraceae</taxon>
        <taxon>Caldicellulosiruptor</taxon>
    </lineage>
</organism>
<gene>
    <name evidence="1" type="ORF">CaldiYA01_05710</name>
</gene>
<evidence type="ECO:0008006" key="3">
    <source>
        <dbReference type="Google" id="ProtNLM"/>
    </source>
</evidence>